<organism evidence="2 3">
    <name type="scientific">Diversispora epigaea</name>
    <dbReference type="NCBI Taxonomy" id="1348612"/>
    <lineage>
        <taxon>Eukaryota</taxon>
        <taxon>Fungi</taxon>
        <taxon>Fungi incertae sedis</taxon>
        <taxon>Mucoromycota</taxon>
        <taxon>Glomeromycotina</taxon>
        <taxon>Glomeromycetes</taxon>
        <taxon>Diversisporales</taxon>
        <taxon>Diversisporaceae</taxon>
        <taxon>Diversispora</taxon>
    </lineage>
</organism>
<protein>
    <submittedName>
        <fullName evidence="2">Uncharacterized protein</fullName>
    </submittedName>
</protein>
<evidence type="ECO:0000256" key="1">
    <source>
        <dbReference type="SAM" id="MobiDB-lite"/>
    </source>
</evidence>
<gene>
    <name evidence="2" type="ORF">Glove_168g308</name>
</gene>
<accession>A0A397IVU2</accession>
<dbReference type="AlphaFoldDB" id="A0A397IVU2"/>
<comment type="caution">
    <text evidence="2">The sequence shown here is derived from an EMBL/GenBank/DDBJ whole genome shotgun (WGS) entry which is preliminary data.</text>
</comment>
<dbReference type="OrthoDB" id="2395270at2759"/>
<evidence type="ECO:0000313" key="3">
    <source>
        <dbReference type="Proteomes" id="UP000266861"/>
    </source>
</evidence>
<reference evidence="2 3" key="1">
    <citation type="submission" date="2018-08" db="EMBL/GenBank/DDBJ databases">
        <title>Genome and evolution of the arbuscular mycorrhizal fungus Diversispora epigaea (formerly Glomus versiforme) and its bacterial endosymbionts.</title>
        <authorList>
            <person name="Sun X."/>
            <person name="Fei Z."/>
            <person name="Harrison M."/>
        </authorList>
    </citation>
    <scope>NUCLEOTIDE SEQUENCE [LARGE SCALE GENOMIC DNA]</scope>
    <source>
        <strain evidence="2 3">IT104</strain>
    </source>
</reference>
<dbReference type="EMBL" id="PQFF01000158">
    <property type="protein sequence ID" value="RHZ77916.1"/>
    <property type="molecule type" value="Genomic_DNA"/>
</dbReference>
<feature type="region of interest" description="Disordered" evidence="1">
    <location>
        <begin position="152"/>
        <end position="196"/>
    </location>
</feature>
<proteinExistence type="predicted"/>
<dbReference type="Proteomes" id="UP000266861">
    <property type="component" value="Unassembled WGS sequence"/>
</dbReference>
<name>A0A397IVU2_9GLOM</name>
<keyword evidence="3" id="KW-1185">Reference proteome</keyword>
<evidence type="ECO:0000313" key="2">
    <source>
        <dbReference type="EMBL" id="RHZ77916.1"/>
    </source>
</evidence>
<feature type="compositionally biased region" description="Acidic residues" evidence="1">
    <location>
        <begin position="183"/>
        <end position="196"/>
    </location>
</feature>
<sequence>MIYRFFPAIVVYSRALTTTATSYIQLLENILAKGYDIVKFFSKTEFPLSQKKQAEEVCHEALKAIASGNGEQSEKARILLETYNEKINSHNVQQFWENIRLRNERFKTRNVQLHLDEKKKQQFIQVESNVIEEFHVTGNRLLSEFKATTSANLMNDPGSKEKRTMDSGELSKNSKKIKTTNTDEIDSESNDLEENDEKEIKNLIEDKVYLMNDQ</sequence>